<accession>A0ABQ8DHA2</accession>
<dbReference type="PANTHER" id="PTHR31900:SF34">
    <property type="entry name" value="EMB|CAB62440.1-RELATED"/>
    <property type="match status" value="1"/>
</dbReference>
<reference evidence="3 4" key="1">
    <citation type="submission" date="2021-05" db="EMBL/GenBank/DDBJ databases">
        <title>Genome Assembly of Synthetic Allotetraploid Brassica napus Reveals Homoeologous Exchanges between Subgenomes.</title>
        <authorList>
            <person name="Davis J.T."/>
        </authorList>
    </citation>
    <scope>NUCLEOTIDE SEQUENCE [LARGE SCALE GENOMIC DNA]</scope>
    <source>
        <strain evidence="4">cv. Da-Ae</strain>
        <tissue evidence="3">Seedling</tissue>
    </source>
</reference>
<comment type="caution">
    <text evidence="3">The sequence shown here is derived from an EMBL/GenBank/DDBJ whole genome shotgun (WGS) entry which is preliminary data.</text>
</comment>
<dbReference type="InterPro" id="IPR036047">
    <property type="entry name" value="F-box-like_dom_sf"/>
</dbReference>
<dbReference type="Proteomes" id="UP000824890">
    <property type="component" value="Unassembled WGS sequence"/>
</dbReference>
<dbReference type="InterPro" id="IPR050232">
    <property type="entry name" value="FBL13/AtMIF1-like"/>
</dbReference>
<evidence type="ECO:0000259" key="1">
    <source>
        <dbReference type="SMART" id="SM00256"/>
    </source>
</evidence>
<keyword evidence="4" id="KW-1185">Reference proteome</keyword>
<dbReference type="Pfam" id="PF08387">
    <property type="entry name" value="FBD"/>
    <property type="match status" value="2"/>
</dbReference>
<sequence>MAEEMNIGQLDENLILKILSLVPIKTAVSTSVLSKEWQSRWKSVPKLKFNSEDYQSEHQTFSETVYKSLLSYEAEVLDSFHLSFGSDKPDAVDVVNWIKTAFALHLRTLVLEFLIYPYEVDELEELVVERSCEHSVKFFTIKVPSLQRLRIYDDNDEDEFVGYVIDTPYLKYLEIGYLGCPQFSLNAPGLVAAYIGRVSNVISESLVSVRRLALNVSTSMTIYPPTGCIFYQLVYLQIYTHEPGWYDLLTWMLEHSPKLQVLKLVGKYRINPDYHVLGWEWNKPKSVPECLLSHLETFVWRRYDWKGEKEEEVATYLLKNARGLKNATFSTGPIEPGQLDKLKQRRRTRKKLDGVLKASNTCHLVFKGLEMPGLTCNACNMLFENESFITAPIGTEAGAPGVTEELFEARQYALAMEKGKSDERLMLYTCRVCGYRSSKAHEQHCKSWSHVLRVSQGTTSNGDEDVAIVTPLPCRFKNKDNEESDNEWRQIQMRNWLMRKKKRPQILCLISKRSRRLLTYLGLKRDFMCLYCSELCHAFSSLEAVRKSHCELHYVNFFPKRSVMAEEMNIGQLDENLILKILSLVPIKTVVSTSVLSKEWQSRWKSVPKLKFNSEDYQSEHQTFSETVYKYLLSYEAEVLDSFHLSFGSDKADAVDVVHWIKTAFALHLRTLVLEFLIYPYEVDELEELVVERSCEYSVKFFTIKVPSLQILKIYDDNDEDEFVGYVIDTPSLKYLEIGYLGCPQFSLNAPGLVAAYIGSVSNVISESLVSVRRLVLNVSTSMIYTHEPGWYDLLTWMLEHSPKLQVLKLVGILKIYDDNDEDEFVGYVIDTPSLKYLEIGYLGCPQFSLNAPGLVAAYIGSVSNVISESLVSVRRLVLNVSTSMKYWINPDYHVLGWEWNKPKSVPECLLSHLETFVWRRYDWKGEKEEEVATYLLKNARGLKNATFSTGPIEPGQLDKLKQRCRTRKKLDGVLKASNTCHLVFKFE</sequence>
<evidence type="ECO:0008006" key="5">
    <source>
        <dbReference type="Google" id="ProtNLM"/>
    </source>
</evidence>
<dbReference type="SMART" id="SM00579">
    <property type="entry name" value="FBD"/>
    <property type="match status" value="2"/>
</dbReference>
<evidence type="ECO:0000313" key="4">
    <source>
        <dbReference type="Proteomes" id="UP000824890"/>
    </source>
</evidence>
<evidence type="ECO:0000259" key="2">
    <source>
        <dbReference type="SMART" id="SM00579"/>
    </source>
</evidence>
<feature type="domain" description="F-box" evidence="1">
    <location>
        <begin position="573"/>
        <end position="612"/>
    </location>
</feature>
<dbReference type="InterPro" id="IPR001810">
    <property type="entry name" value="F-box_dom"/>
</dbReference>
<dbReference type="Pfam" id="PF00646">
    <property type="entry name" value="F-box"/>
    <property type="match status" value="2"/>
</dbReference>
<protein>
    <recommendedName>
        <fullName evidence="5">F-box domain-containing protein</fullName>
    </recommendedName>
</protein>
<dbReference type="SMART" id="SM00256">
    <property type="entry name" value="FBOX"/>
    <property type="match status" value="2"/>
</dbReference>
<gene>
    <name evidence="3" type="ORF">HID58_014433</name>
</gene>
<dbReference type="InterPro" id="IPR006566">
    <property type="entry name" value="FBD"/>
</dbReference>
<name>A0ABQ8DHA2_BRANA</name>
<feature type="domain" description="F-box" evidence="1">
    <location>
        <begin position="10"/>
        <end position="49"/>
    </location>
</feature>
<dbReference type="PANTHER" id="PTHR31900">
    <property type="entry name" value="F-BOX/RNI SUPERFAMILY PROTEIN-RELATED"/>
    <property type="match status" value="1"/>
</dbReference>
<evidence type="ECO:0000313" key="3">
    <source>
        <dbReference type="EMBL" id="KAH0928706.1"/>
    </source>
</evidence>
<feature type="domain" description="FBD" evidence="2">
    <location>
        <begin position="908"/>
        <end position="986"/>
    </location>
</feature>
<dbReference type="EMBL" id="JAGKQM010000004">
    <property type="protein sequence ID" value="KAH0928706.1"/>
    <property type="molecule type" value="Genomic_DNA"/>
</dbReference>
<organism evidence="3 4">
    <name type="scientific">Brassica napus</name>
    <name type="common">Rape</name>
    <dbReference type="NCBI Taxonomy" id="3708"/>
    <lineage>
        <taxon>Eukaryota</taxon>
        <taxon>Viridiplantae</taxon>
        <taxon>Streptophyta</taxon>
        <taxon>Embryophyta</taxon>
        <taxon>Tracheophyta</taxon>
        <taxon>Spermatophyta</taxon>
        <taxon>Magnoliopsida</taxon>
        <taxon>eudicotyledons</taxon>
        <taxon>Gunneridae</taxon>
        <taxon>Pentapetalae</taxon>
        <taxon>rosids</taxon>
        <taxon>malvids</taxon>
        <taxon>Brassicales</taxon>
        <taxon>Brassicaceae</taxon>
        <taxon>Brassiceae</taxon>
        <taxon>Brassica</taxon>
    </lineage>
</organism>
<proteinExistence type="predicted"/>
<feature type="domain" description="FBD" evidence="2">
    <location>
        <begin position="289"/>
        <end position="367"/>
    </location>
</feature>
<dbReference type="SUPFAM" id="SSF81383">
    <property type="entry name" value="F-box domain"/>
    <property type="match status" value="2"/>
</dbReference>